<dbReference type="CDD" id="cd00303">
    <property type="entry name" value="retropepsin_like"/>
    <property type="match status" value="1"/>
</dbReference>
<dbReference type="PANTHER" id="PTHR33067">
    <property type="entry name" value="RNA-DIRECTED DNA POLYMERASE-RELATED"/>
    <property type="match status" value="1"/>
</dbReference>
<sequence>MNFRRSQTSSSELLPYDSETERTCKANRARRRAAMAEEDNLNNLNNLNDDENNGENNGNNNHIVPEVLPQAARVLMGDIQMPVISASPSCIKLSQRARNYELKQNNVDNAAPGMVSTKTTEELKEIVETLVKNSLMKAGRSSRAMVNQYMSSIDAKLDNLGRLDKTVKSNSASIRNLEMQVSQLSKVVGEGEQGKLPSNTEVNPKEGVMAITLRSGKILEPTTPKEGAVRKSPKGGNEDEVVEVPHPNPVQIGVEENKLSSPPKVQTYVPPIPYPQRLRKRRDDSKFQKLLDIFKKLHINIPFAEALAQMPAYAKFLKEIISNKSKLEEYATVALTEECSVVLLNKLPLKQKDPGSFVIPCHFGSSNVYKCLCDLGASINLMPLSLFRKLQIGELKPTTVSLQLADRSVRHPTGIVKDLLVKVGKLIIHVGFLVMDMDYDTEVPIIVGRPFLATRGAMIDVANGAGYLKDSLHAIEDLGERKPIPLPSSQEAPKPELKLLPSHLKYGYLGEDNTYHVIISSALSSVQEGKLITILREHKMAITWSISDIKSISPSICTHCILMEENHKPSVENQRRLNPNMKEVVCKEVIKLLDAVIINAISDSPWVSPVQVVPKKGGLTVVKNEKNELIPTRPTAG</sequence>
<dbReference type="Gene3D" id="3.10.10.10">
    <property type="entry name" value="HIV Type 1 Reverse Transcriptase, subunit A, domain 1"/>
    <property type="match status" value="1"/>
</dbReference>
<dbReference type="SUPFAM" id="SSF56672">
    <property type="entry name" value="DNA/RNA polymerases"/>
    <property type="match status" value="1"/>
</dbReference>
<comment type="caution">
    <text evidence="2">The sequence shown here is derived from an EMBL/GenBank/DDBJ whole genome shotgun (WGS) entry which is preliminary data.</text>
</comment>
<dbReference type="Gramene" id="OMO68078">
    <property type="protein sequence ID" value="OMO68078"/>
    <property type="gene ID" value="CCACVL1_20090"/>
</dbReference>
<organism evidence="2 3">
    <name type="scientific">Corchorus capsularis</name>
    <name type="common">Jute</name>
    <dbReference type="NCBI Taxonomy" id="210143"/>
    <lineage>
        <taxon>Eukaryota</taxon>
        <taxon>Viridiplantae</taxon>
        <taxon>Streptophyta</taxon>
        <taxon>Embryophyta</taxon>
        <taxon>Tracheophyta</taxon>
        <taxon>Spermatophyta</taxon>
        <taxon>Magnoliopsida</taxon>
        <taxon>eudicotyledons</taxon>
        <taxon>Gunneridae</taxon>
        <taxon>Pentapetalae</taxon>
        <taxon>rosids</taxon>
        <taxon>malvids</taxon>
        <taxon>Malvales</taxon>
        <taxon>Malvaceae</taxon>
        <taxon>Grewioideae</taxon>
        <taxon>Apeibeae</taxon>
        <taxon>Corchorus</taxon>
    </lineage>
</organism>
<dbReference type="InterPro" id="IPR021109">
    <property type="entry name" value="Peptidase_aspartic_dom_sf"/>
</dbReference>
<proteinExistence type="predicted"/>
<reference evidence="2 3" key="1">
    <citation type="submission" date="2013-09" db="EMBL/GenBank/DDBJ databases">
        <title>Corchorus capsularis genome sequencing.</title>
        <authorList>
            <person name="Alam M."/>
            <person name="Haque M.S."/>
            <person name="Islam M.S."/>
            <person name="Emdad E.M."/>
            <person name="Islam M.M."/>
            <person name="Ahmed B."/>
            <person name="Halim A."/>
            <person name="Hossen Q.M.M."/>
            <person name="Hossain M.Z."/>
            <person name="Ahmed R."/>
            <person name="Khan M.M."/>
            <person name="Islam R."/>
            <person name="Rashid M.M."/>
            <person name="Khan S.A."/>
            <person name="Rahman M.S."/>
            <person name="Alam M."/>
        </authorList>
    </citation>
    <scope>NUCLEOTIDE SEQUENCE [LARGE SCALE GENOMIC DNA]</scope>
    <source>
        <strain evidence="3">cv. CVL-1</strain>
        <tissue evidence="2">Whole seedling</tissue>
    </source>
</reference>
<evidence type="ECO:0000313" key="2">
    <source>
        <dbReference type="EMBL" id="OMO68078.1"/>
    </source>
</evidence>
<evidence type="ECO:0000256" key="1">
    <source>
        <dbReference type="SAM" id="MobiDB-lite"/>
    </source>
</evidence>
<dbReference type="AlphaFoldDB" id="A0A1R3HCJ0"/>
<dbReference type="OMA" id="TERTCKA"/>
<feature type="region of interest" description="Disordered" evidence="1">
    <location>
        <begin position="36"/>
        <end position="63"/>
    </location>
</feature>
<feature type="compositionally biased region" description="Polar residues" evidence="1">
    <location>
        <begin position="1"/>
        <end position="12"/>
    </location>
</feature>
<gene>
    <name evidence="2" type="ORF">CCACVL1_20090</name>
</gene>
<dbReference type="PANTHER" id="PTHR33067:SF31">
    <property type="entry name" value="RNA-DIRECTED DNA POLYMERASE"/>
    <property type="match status" value="1"/>
</dbReference>
<dbReference type="InterPro" id="IPR043502">
    <property type="entry name" value="DNA/RNA_pol_sf"/>
</dbReference>
<dbReference type="EMBL" id="AWWV01012266">
    <property type="protein sequence ID" value="OMO68078.1"/>
    <property type="molecule type" value="Genomic_DNA"/>
</dbReference>
<dbReference type="Gene3D" id="2.40.70.10">
    <property type="entry name" value="Acid Proteases"/>
    <property type="match status" value="1"/>
</dbReference>
<feature type="region of interest" description="Disordered" evidence="1">
    <location>
        <begin position="223"/>
        <end position="244"/>
    </location>
</feature>
<protein>
    <submittedName>
        <fullName evidence="2">Aspartic peptidase</fullName>
    </submittedName>
</protein>
<dbReference type="Proteomes" id="UP000188268">
    <property type="component" value="Unassembled WGS sequence"/>
</dbReference>
<name>A0A1R3HCJ0_COCAP</name>
<keyword evidence="3" id="KW-1185">Reference proteome</keyword>
<feature type="region of interest" description="Disordered" evidence="1">
    <location>
        <begin position="1"/>
        <end position="20"/>
    </location>
</feature>
<evidence type="ECO:0000313" key="3">
    <source>
        <dbReference type="Proteomes" id="UP000188268"/>
    </source>
</evidence>
<dbReference type="OrthoDB" id="997500at2759"/>
<accession>A0A1R3HCJ0</accession>